<comment type="catalytic activity">
    <reaction evidence="8">
        <text>H2O(in) = H2O(out)</text>
        <dbReference type="Rhea" id="RHEA:29667"/>
        <dbReference type="ChEBI" id="CHEBI:15377"/>
    </reaction>
</comment>
<evidence type="ECO:0000256" key="1">
    <source>
        <dbReference type="ARBA" id="ARBA00004141"/>
    </source>
</evidence>
<evidence type="ECO:0000256" key="4">
    <source>
        <dbReference type="ARBA" id="ARBA00022692"/>
    </source>
</evidence>
<evidence type="ECO:0000256" key="3">
    <source>
        <dbReference type="ARBA" id="ARBA00022448"/>
    </source>
</evidence>
<evidence type="ECO:0008006" key="14">
    <source>
        <dbReference type="Google" id="ProtNLM"/>
    </source>
</evidence>
<proteinExistence type="inferred from homology"/>
<dbReference type="Gene3D" id="1.20.1080.10">
    <property type="entry name" value="Glycerol uptake facilitator protein"/>
    <property type="match status" value="2"/>
</dbReference>
<dbReference type="CDD" id="cd00333">
    <property type="entry name" value="MIP"/>
    <property type="match status" value="1"/>
</dbReference>
<dbReference type="GO" id="GO:0015254">
    <property type="term" value="F:glycerol channel activity"/>
    <property type="evidence" value="ECO:0007669"/>
    <property type="project" value="TreeGrafter"/>
</dbReference>
<dbReference type="NCBIfam" id="TIGR00861">
    <property type="entry name" value="MIP"/>
    <property type="match status" value="1"/>
</dbReference>
<dbReference type="PRINTS" id="PR00783">
    <property type="entry name" value="MINTRINSICP"/>
</dbReference>
<evidence type="ECO:0000256" key="2">
    <source>
        <dbReference type="ARBA" id="ARBA00006175"/>
    </source>
</evidence>
<dbReference type="OrthoDB" id="3222at2759"/>
<evidence type="ECO:0000313" key="13">
    <source>
        <dbReference type="Proteomes" id="UP000073492"/>
    </source>
</evidence>
<comment type="subcellular location">
    <subcellularLocation>
        <location evidence="1">Membrane</location>
        <topology evidence="1">Multi-pass membrane protein</topology>
    </subcellularLocation>
</comment>
<feature type="transmembrane region" description="Helical" evidence="11">
    <location>
        <begin position="278"/>
        <end position="295"/>
    </location>
</feature>
<feature type="transmembrane region" description="Helical" evidence="11">
    <location>
        <begin position="87"/>
        <end position="109"/>
    </location>
</feature>
<evidence type="ECO:0000313" key="12">
    <source>
        <dbReference type="EMBL" id="KXT11281.1"/>
    </source>
</evidence>
<keyword evidence="7 11" id="KW-0472">Membrane</keyword>
<comment type="catalytic activity">
    <reaction evidence="9">
        <text>glycerol(in) = glycerol(out)</text>
        <dbReference type="Rhea" id="RHEA:29675"/>
        <dbReference type="ChEBI" id="CHEBI:17754"/>
    </reaction>
</comment>
<feature type="transmembrane region" description="Helical" evidence="11">
    <location>
        <begin position="184"/>
        <end position="204"/>
    </location>
</feature>
<feature type="transmembrane region" description="Helical" evidence="11">
    <location>
        <begin position="307"/>
        <end position="330"/>
    </location>
</feature>
<evidence type="ECO:0000256" key="11">
    <source>
        <dbReference type="SAM" id="Phobius"/>
    </source>
</evidence>
<dbReference type="InterPro" id="IPR000425">
    <property type="entry name" value="MIP"/>
</dbReference>
<feature type="transmembrane region" description="Helical" evidence="11">
    <location>
        <begin position="216"/>
        <end position="236"/>
    </location>
</feature>
<feature type="transmembrane region" description="Helical" evidence="11">
    <location>
        <begin position="357"/>
        <end position="377"/>
    </location>
</feature>
<dbReference type="STRING" id="113226.A0A139I953"/>
<evidence type="ECO:0000256" key="9">
    <source>
        <dbReference type="ARBA" id="ARBA00049405"/>
    </source>
</evidence>
<dbReference type="SUPFAM" id="SSF81338">
    <property type="entry name" value="Aquaporin-like"/>
    <property type="match status" value="2"/>
</dbReference>
<dbReference type="GO" id="GO:0015250">
    <property type="term" value="F:water channel activity"/>
    <property type="evidence" value="ECO:0007669"/>
    <property type="project" value="TreeGrafter"/>
</dbReference>
<evidence type="ECO:0000256" key="6">
    <source>
        <dbReference type="ARBA" id="ARBA00022989"/>
    </source>
</evidence>
<evidence type="ECO:0000256" key="10">
    <source>
        <dbReference type="RuleBase" id="RU000477"/>
    </source>
</evidence>
<dbReference type="Pfam" id="PF00230">
    <property type="entry name" value="MIP"/>
    <property type="match status" value="1"/>
</dbReference>
<comment type="caution">
    <text evidence="12">The sequence shown here is derived from an EMBL/GenBank/DDBJ whole genome shotgun (WGS) entry which is preliminary data.</text>
</comment>
<keyword evidence="5" id="KW-0677">Repeat</keyword>
<dbReference type="EMBL" id="LFZO01000210">
    <property type="protein sequence ID" value="KXT11281.1"/>
    <property type="molecule type" value="Genomic_DNA"/>
</dbReference>
<organism evidence="12 13">
    <name type="scientific">Pseudocercospora musae</name>
    <dbReference type="NCBI Taxonomy" id="113226"/>
    <lineage>
        <taxon>Eukaryota</taxon>
        <taxon>Fungi</taxon>
        <taxon>Dikarya</taxon>
        <taxon>Ascomycota</taxon>
        <taxon>Pezizomycotina</taxon>
        <taxon>Dothideomycetes</taxon>
        <taxon>Dothideomycetidae</taxon>
        <taxon>Mycosphaerellales</taxon>
        <taxon>Mycosphaerellaceae</taxon>
        <taxon>Pseudocercospora</taxon>
    </lineage>
</organism>
<keyword evidence="6 11" id="KW-1133">Transmembrane helix</keyword>
<gene>
    <name evidence="12" type="ORF">AC579_1672</name>
</gene>
<accession>A0A139I953</accession>
<reference evidence="12 13" key="1">
    <citation type="submission" date="2015-07" db="EMBL/GenBank/DDBJ databases">
        <title>Comparative genomics of the Sigatoka disease complex on banana suggests a link between parallel evolutionary changes in Pseudocercospora fijiensis and Pseudocercospora eumusae and increased virulence on the banana host.</title>
        <authorList>
            <person name="Chang T.-C."/>
            <person name="Salvucci A."/>
            <person name="Crous P.W."/>
            <person name="Stergiopoulos I."/>
        </authorList>
    </citation>
    <scope>NUCLEOTIDE SEQUENCE [LARGE SCALE GENOMIC DNA]</scope>
    <source>
        <strain evidence="12 13">CBS 116634</strain>
    </source>
</reference>
<dbReference type="InterPro" id="IPR050363">
    <property type="entry name" value="MIP/Aquaporin"/>
</dbReference>
<keyword evidence="3 10" id="KW-0813">Transport</keyword>
<name>A0A139I953_9PEZI</name>
<dbReference type="GO" id="GO:0005886">
    <property type="term" value="C:plasma membrane"/>
    <property type="evidence" value="ECO:0007669"/>
    <property type="project" value="TreeGrafter"/>
</dbReference>
<comment type="similarity">
    <text evidence="2 10">Belongs to the MIP/aquaporin (TC 1.A.8) family.</text>
</comment>
<sequence length="427" mass="47692">MDEKTFDFVKPSTEPHNDSIMKITHREHHFPNSGSTGDVDTATLATVSSAYAERGVPINRSMTAELKKEANSALAWSRLRRTFREPLSEFMGVFILIMFGDGVVAQVVLSRGTKGDYQSISWGWGIGVMLGKSLEPCSPWAAIQEHTSPQENADPQATFGWTRSADMIFPELVNELNLFFMKRWLYASGISGAHINPAVTFANCVFRKFPWRKFPIYMVAQVLGAMCAAAVVYGNYKSAIDTFEGGAGIRTVPGYSENASAGIFCTYPAEFMSNTGQFFSEFIASTLLMFLIYAIKDDHNIGAGPLTPLALFFIIFGIGACFGWETGYAINLARDFGPRLVSYMIGYGPDVWRAGNYYFWVPMVAPFCGCTFGGFLYDVLLFTGQSPINTPYWGFYRFIPSLRRQYKGMHWDEENVKEDEEVKSQSS</sequence>
<evidence type="ECO:0000256" key="7">
    <source>
        <dbReference type="ARBA" id="ARBA00023136"/>
    </source>
</evidence>
<evidence type="ECO:0000256" key="5">
    <source>
        <dbReference type="ARBA" id="ARBA00022737"/>
    </source>
</evidence>
<evidence type="ECO:0000256" key="8">
    <source>
        <dbReference type="ARBA" id="ARBA00034651"/>
    </source>
</evidence>
<dbReference type="FunFam" id="1.20.1080.10:FF:000027">
    <property type="entry name" value="MIP aquaporin"/>
    <property type="match status" value="1"/>
</dbReference>
<dbReference type="PANTHER" id="PTHR43829:SF9">
    <property type="entry name" value="AQUAPORIN-9"/>
    <property type="match status" value="1"/>
</dbReference>
<dbReference type="InterPro" id="IPR023271">
    <property type="entry name" value="Aquaporin-like"/>
</dbReference>
<dbReference type="PROSITE" id="PS00221">
    <property type="entry name" value="MIP"/>
    <property type="match status" value="1"/>
</dbReference>
<dbReference type="AlphaFoldDB" id="A0A139I953"/>
<protein>
    <recommendedName>
        <fullName evidence="14">Aquaporin</fullName>
    </recommendedName>
</protein>
<dbReference type="Proteomes" id="UP000073492">
    <property type="component" value="Unassembled WGS sequence"/>
</dbReference>
<keyword evidence="13" id="KW-1185">Reference proteome</keyword>
<keyword evidence="4 10" id="KW-0812">Transmembrane</keyword>
<dbReference type="InterPro" id="IPR022357">
    <property type="entry name" value="MIP_CS"/>
</dbReference>
<dbReference type="PANTHER" id="PTHR43829">
    <property type="entry name" value="AQUAPORIN OR AQUAGLYCEROPORIN RELATED"/>
    <property type="match status" value="1"/>
</dbReference>